<feature type="domain" description="Mur ligase N-terminal catalytic" evidence="12">
    <location>
        <begin position="26"/>
        <end position="103"/>
    </location>
</feature>
<dbReference type="InterPro" id="IPR000713">
    <property type="entry name" value="Mur_ligase_N"/>
</dbReference>
<dbReference type="SUPFAM" id="SSF53244">
    <property type="entry name" value="MurD-like peptide ligases, peptide-binding domain"/>
    <property type="match status" value="1"/>
</dbReference>
<keyword evidence="2 10" id="KW-0436">Ligase</keyword>
<dbReference type="PANTHER" id="PTHR43024:SF1">
    <property type="entry name" value="UDP-N-ACETYLMURAMOYL-TRIPEPTIDE--D-ALANYL-D-ALANINE LIGASE"/>
    <property type="match status" value="1"/>
</dbReference>
<comment type="subcellular location">
    <subcellularLocation>
        <location evidence="10 11">Cytoplasm</location>
    </subcellularLocation>
</comment>
<proteinExistence type="inferred from homology"/>
<dbReference type="InterPro" id="IPR036615">
    <property type="entry name" value="Mur_ligase_C_dom_sf"/>
</dbReference>
<evidence type="ECO:0000313" key="15">
    <source>
        <dbReference type="EMBL" id="CCU79565.1"/>
    </source>
</evidence>
<dbReference type="SUPFAM" id="SSF63418">
    <property type="entry name" value="MurE/MurF N-terminal domain"/>
    <property type="match status" value="1"/>
</dbReference>
<keyword evidence="9 10" id="KW-0961">Cell wall biogenesis/degradation</keyword>
<dbReference type="InterPro" id="IPR004101">
    <property type="entry name" value="Mur_ligase_C"/>
</dbReference>
<dbReference type="InParanoid" id="M5E1A4"/>
<sequence length="465" mass="51632">MQNLSLQKIIDFSGAELIQGDNDLIIEEIVIDSREVKNNFLFIAIIGEKQDGHQYLEDAVKNGATALIVDREIKNDFIIKNGISVLKVDNTTKALQDIAHNYRMTFEDLKVIAVTGSAGKTTTKDLIYSVLSQKYNCLKTEGNYNNHIGLPLTLLQLTAEKKFAIVEMGMSALAEIDLLAKIAVPDLGVVTNVAAAHLKQLGSLENIAKAKKELIDNLSSSDTAVLNYDNLYTRKMGKGSKAEVLYFGFESGSDIKVLFYDYNPDEEIMKFTLSYKNEKYSFRFNRAGKHNIYNAMIAILIAFKYNLNTSLIQAGLLKTEFSSLRMEFTELKNGTKIINDSYNANPLAVKAALDVLAAKRGDRKIAVLASMLELGESSAQKHQEIGEYVTQKNIDILITIGKEAEEIAIGAASKMETEKIVSLADNKACINFLLNEIKNGDLILIKGSRANKLEEIVKELRVEEH</sequence>
<keyword evidence="8 10" id="KW-0131">Cell cycle</keyword>
<dbReference type="Pfam" id="PF08245">
    <property type="entry name" value="Mur_ligase_M"/>
    <property type="match status" value="1"/>
</dbReference>
<dbReference type="OrthoDB" id="9801978at2"/>
<dbReference type="GO" id="GO:0008766">
    <property type="term" value="F:UDP-N-acetylmuramoylalanyl-D-glutamyl-2,6-diaminopimelate-D-alanyl-D-alanine ligase activity"/>
    <property type="evidence" value="ECO:0007669"/>
    <property type="project" value="RHEA"/>
</dbReference>
<keyword evidence="1 10" id="KW-0963">Cytoplasm</keyword>
<dbReference type="GO" id="GO:0008360">
    <property type="term" value="P:regulation of cell shape"/>
    <property type="evidence" value="ECO:0007669"/>
    <property type="project" value="UniProtKB-KW"/>
</dbReference>
<dbReference type="Pfam" id="PF01225">
    <property type="entry name" value="Mur_ligase"/>
    <property type="match status" value="1"/>
</dbReference>
<comment type="similarity">
    <text evidence="10">Belongs to the MurCDEF family. MurF subfamily.</text>
</comment>
<dbReference type="GO" id="GO:0005524">
    <property type="term" value="F:ATP binding"/>
    <property type="evidence" value="ECO:0007669"/>
    <property type="project" value="UniProtKB-UniRule"/>
</dbReference>
<dbReference type="GO" id="GO:0047480">
    <property type="term" value="F:UDP-N-acetylmuramoyl-tripeptide-D-alanyl-D-alanine ligase activity"/>
    <property type="evidence" value="ECO:0007669"/>
    <property type="project" value="UniProtKB-UniRule"/>
</dbReference>
<evidence type="ECO:0000313" key="16">
    <source>
        <dbReference type="Proteomes" id="UP000012063"/>
    </source>
</evidence>
<evidence type="ECO:0000256" key="5">
    <source>
        <dbReference type="ARBA" id="ARBA00022840"/>
    </source>
</evidence>
<dbReference type="InterPro" id="IPR036565">
    <property type="entry name" value="Mur-like_cat_sf"/>
</dbReference>
<evidence type="ECO:0000256" key="11">
    <source>
        <dbReference type="RuleBase" id="RU004136"/>
    </source>
</evidence>
<reference evidence="16" key="1">
    <citation type="journal article" date="2013" name="Genome Announc.">
        <title>Genome Sequence of Halanaerobium saccharolyticum subsp. saccharolyticum Strain DSM 6643T, a Halophilic Hydrogen-Producing Bacterium.</title>
        <authorList>
            <person name="Kivisto A."/>
            <person name="Larjo A."/>
            <person name="Ciranna A."/>
            <person name="Santala V."/>
            <person name="Roos C."/>
            <person name="Karp M."/>
        </authorList>
    </citation>
    <scope>NUCLEOTIDE SEQUENCE [LARGE SCALE GENOMIC DNA]</scope>
    <source>
        <strain evidence="16">DSM 6643</strain>
    </source>
</reference>
<dbReference type="EC" id="6.3.2.10" evidence="10 11"/>
<dbReference type="EMBL" id="CAUI01000015">
    <property type="protein sequence ID" value="CCU79565.1"/>
    <property type="molecule type" value="Genomic_DNA"/>
</dbReference>
<dbReference type="Proteomes" id="UP000012063">
    <property type="component" value="Unassembled WGS sequence"/>
</dbReference>
<accession>M5E1A4</accession>
<dbReference type="STRING" id="1293054.HSACCH_01438"/>
<protein>
    <recommendedName>
        <fullName evidence="10 11">UDP-N-acetylmuramoyl-tripeptide--D-alanyl-D-alanine ligase</fullName>
        <ecNumber evidence="10 11">6.3.2.10</ecNumber>
    </recommendedName>
    <alternativeName>
        <fullName evidence="10">D-alanyl-D-alanine-adding enzyme</fullName>
    </alternativeName>
</protein>
<evidence type="ECO:0000256" key="2">
    <source>
        <dbReference type="ARBA" id="ARBA00022598"/>
    </source>
</evidence>
<name>M5E1A4_9FIRM</name>
<evidence type="ECO:0000256" key="6">
    <source>
        <dbReference type="ARBA" id="ARBA00022960"/>
    </source>
</evidence>
<evidence type="ECO:0000256" key="4">
    <source>
        <dbReference type="ARBA" id="ARBA00022741"/>
    </source>
</evidence>
<dbReference type="Pfam" id="PF02875">
    <property type="entry name" value="Mur_ligase_C"/>
    <property type="match status" value="1"/>
</dbReference>
<comment type="function">
    <text evidence="10 11">Involved in cell wall formation. Catalyzes the final step in the synthesis of UDP-N-acetylmuramoyl-pentapeptide, the precursor of murein.</text>
</comment>
<dbReference type="RefSeq" id="WP_005488895.1">
    <property type="nucleotide sequence ID" value="NZ_CAUI01000015.1"/>
</dbReference>
<feature type="domain" description="Mur ligase C-terminal" evidence="13">
    <location>
        <begin position="325"/>
        <end position="449"/>
    </location>
</feature>
<comment type="pathway">
    <text evidence="10 11">Cell wall biogenesis; peptidoglycan biosynthesis.</text>
</comment>
<keyword evidence="7 10" id="KW-0573">Peptidoglycan synthesis</keyword>
<evidence type="ECO:0000256" key="7">
    <source>
        <dbReference type="ARBA" id="ARBA00022984"/>
    </source>
</evidence>
<keyword evidence="4 10" id="KW-0547">Nucleotide-binding</keyword>
<feature type="binding site" evidence="10">
    <location>
        <begin position="116"/>
        <end position="122"/>
    </location>
    <ligand>
        <name>ATP</name>
        <dbReference type="ChEBI" id="CHEBI:30616"/>
    </ligand>
</feature>
<dbReference type="GO" id="GO:0051301">
    <property type="term" value="P:cell division"/>
    <property type="evidence" value="ECO:0007669"/>
    <property type="project" value="UniProtKB-KW"/>
</dbReference>
<dbReference type="InterPro" id="IPR005863">
    <property type="entry name" value="UDP-N-AcMur_synth"/>
</dbReference>
<dbReference type="InterPro" id="IPR035911">
    <property type="entry name" value="MurE/MurF_N"/>
</dbReference>
<dbReference type="Gene3D" id="3.40.1190.10">
    <property type="entry name" value="Mur-like, catalytic domain"/>
    <property type="match status" value="1"/>
</dbReference>
<evidence type="ECO:0000256" key="1">
    <source>
        <dbReference type="ARBA" id="ARBA00022490"/>
    </source>
</evidence>
<feature type="domain" description="Mur ligase central" evidence="14">
    <location>
        <begin position="114"/>
        <end position="302"/>
    </location>
</feature>
<evidence type="ECO:0000256" key="10">
    <source>
        <dbReference type="HAMAP-Rule" id="MF_02019"/>
    </source>
</evidence>
<dbReference type="InterPro" id="IPR051046">
    <property type="entry name" value="MurCDEF_CellWall_CoF430Synth"/>
</dbReference>
<evidence type="ECO:0000259" key="13">
    <source>
        <dbReference type="Pfam" id="PF02875"/>
    </source>
</evidence>
<dbReference type="Gene3D" id="3.40.1390.10">
    <property type="entry name" value="MurE/MurF, N-terminal domain"/>
    <property type="match status" value="1"/>
</dbReference>
<gene>
    <name evidence="10" type="primary">murF</name>
    <name evidence="15" type="ORF">HSACCH_01438</name>
</gene>
<dbReference type="UniPathway" id="UPA00219"/>
<dbReference type="GO" id="GO:0009252">
    <property type="term" value="P:peptidoglycan biosynthetic process"/>
    <property type="evidence" value="ECO:0007669"/>
    <property type="project" value="UniProtKB-UniRule"/>
</dbReference>
<evidence type="ECO:0000256" key="9">
    <source>
        <dbReference type="ARBA" id="ARBA00023316"/>
    </source>
</evidence>
<keyword evidence="16" id="KW-1185">Reference proteome</keyword>
<keyword evidence="3 10" id="KW-0132">Cell division</keyword>
<dbReference type="GO" id="GO:0071555">
    <property type="term" value="P:cell wall organization"/>
    <property type="evidence" value="ECO:0007669"/>
    <property type="project" value="UniProtKB-KW"/>
</dbReference>
<dbReference type="GO" id="GO:0005737">
    <property type="term" value="C:cytoplasm"/>
    <property type="evidence" value="ECO:0007669"/>
    <property type="project" value="UniProtKB-SubCell"/>
</dbReference>
<dbReference type="FunCoup" id="M5E1A4">
    <property type="interactions" value="312"/>
</dbReference>
<organism evidence="15 16">
    <name type="scientific">Halanaerobium saccharolyticum subsp. saccharolyticum DSM 6643</name>
    <dbReference type="NCBI Taxonomy" id="1293054"/>
    <lineage>
        <taxon>Bacteria</taxon>
        <taxon>Bacillati</taxon>
        <taxon>Bacillota</taxon>
        <taxon>Clostridia</taxon>
        <taxon>Halanaerobiales</taxon>
        <taxon>Halanaerobiaceae</taxon>
        <taxon>Halanaerobium</taxon>
    </lineage>
</organism>
<evidence type="ECO:0000259" key="12">
    <source>
        <dbReference type="Pfam" id="PF01225"/>
    </source>
</evidence>
<evidence type="ECO:0000256" key="8">
    <source>
        <dbReference type="ARBA" id="ARBA00023306"/>
    </source>
</evidence>
<dbReference type="HAMAP" id="MF_02019">
    <property type="entry name" value="MurF"/>
    <property type="match status" value="1"/>
</dbReference>
<dbReference type="PANTHER" id="PTHR43024">
    <property type="entry name" value="UDP-N-ACETYLMURAMOYL-TRIPEPTIDE--D-ALANYL-D-ALANINE LIGASE"/>
    <property type="match status" value="1"/>
</dbReference>
<dbReference type="NCBIfam" id="TIGR01143">
    <property type="entry name" value="murF"/>
    <property type="match status" value="1"/>
</dbReference>
<comment type="caution">
    <text evidence="15">The sequence shown here is derived from an EMBL/GenBank/DDBJ whole genome shotgun (WGS) entry which is preliminary data.</text>
</comment>
<dbReference type="AlphaFoldDB" id="M5E1A4"/>
<evidence type="ECO:0000256" key="3">
    <source>
        <dbReference type="ARBA" id="ARBA00022618"/>
    </source>
</evidence>
<dbReference type="InterPro" id="IPR013221">
    <property type="entry name" value="Mur_ligase_cen"/>
</dbReference>
<evidence type="ECO:0000259" key="14">
    <source>
        <dbReference type="Pfam" id="PF08245"/>
    </source>
</evidence>
<keyword evidence="5 10" id="KW-0067">ATP-binding</keyword>
<dbReference type="eggNOG" id="COG0770">
    <property type="taxonomic scope" value="Bacteria"/>
</dbReference>
<keyword evidence="6 10" id="KW-0133">Cell shape</keyword>
<dbReference type="SUPFAM" id="SSF53623">
    <property type="entry name" value="MurD-like peptide ligases, catalytic domain"/>
    <property type="match status" value="1"/>
</dbReference>
<dbReference type="Gene3D" id="3.90.190.20">
    <property type="entry name" value="Mur ligase, C-terminal domain"/>
    <property type="match status" value="1"/>
</dbReference>
<comment type="catalytic activity">
    <reaction evidence="10 11">
        <text>D-alanyl-D-alanine + UDP-N-acetyl-alpha-D-muramoyl-L-alanyl-gamma-D-glutamyl-meso-2,6-diaminopimelate + ATP = UDP-N-acetyl-alpha-D-muramoyl-L-alanyl-gamma-D-glutamyl-meso-2,6-diaminopimeloyl-D-alanyl-D-alanine + ADP + phosphate + H(+)</text>
        <dbReference type="Rhea" id="RHEA:28374"/>
        <dbReference type="ChEBI" id="CHEBI:15378"/>
        <dbReference type="ChEBI" id="CHEBI:30616"/>
        <dbReference type="ChEBI" id="CHEBI:43474"/>
        <dbReference type="ChEBI" id="CHEBI:57822"/>
        <dbReference type="ChEBI" id="CHEBI:61386"/>
        <dbReference type="ChEBI" id="CHEBI:83905"/>
        <dbReference type="ChEBI" id="CHEBI:456216"/>
        <dbReference type="EC" id="6.3.2.10"/>
    </reaction>
</comment>